<evidence type="ECO:0000256" key="2">
    <source>
        <dbReference type="PIRSR" id="PIRSR011396-2"/>
    </source>
</evidence>
<reference evidence="3 4" key="1">
    <citation type="journal article" date="2010" name="Stand. Genomic Sci.">
        <title>Complete genome sequence of Ferrimonas balearica type strain (PAT).</title>
        <authorList>
            <person name="Nolan M."/>
            <person name="Sikorski J."/>
            <person name="Davenport K."/>
            <person name="Lucas S."/>
            <person name="Glavina Del Rio T."/>
            <person name="Tice H."/>
            <person name="Cheng J."/>
            <person name="Goodwin L."/>
            <person name="Pitluck S."/>
            <person name="Liolios K."/>
            <person name="Ivanova N."/>
            <person name="Mavromatis K."/>
            <person name="Ovchinnikova G."/>
            <person name="Pati A."/>
            <person name="Chen A."/>
            <person name="Palaniappan K."/>
            <person name="Land M."/>
            <person name="Hauser L."/>
            <person name="Chang Y."/>
            <person name="Jeffries C."/>
            <person name="Tapia R."/>
            <person name="Brettin T."/>
            <person name="Detter J."/>
            <person name="Han C."/>
            <person name="Yasawong M."/>
            <person name="Rohde M."/>
            <person name="Tindall B."/>
            <person name="Goker M."/>
            <person name="Woyke T."/>
            <person name="Bristow J."/>
            <person name="Eisen J."/>
            <person name="Markowitz V."/>
            <person name="Hugenholtz P."/>
            <person name="Kyrpides N."/>
            <person name="Klenk H."/>
            <person name="Lapidus A."/>
        </authorList>
    </citation>
    <scope>NUCLEOTIDE SEQUENCE [LARGE SCALE GENOMIC DNA]</scope>
    <source>
        <strain evidence="4">DSM 9799 / CCM 4581 / KCTC 23876 / PAT</strain>
    </source>
</reference>
<name>E1ST93_FERBD</name>
<dbReference type="PIRSF" id="PIRSF011396">
    <property type="entry name" value="Trp_halogenase"/>
    <property type="match status" value="1"/>
</dbReference>
<protein>
    <submittedName>
        <fullName evidence="3">Tryptophan halogenase</fullName>
    </submittedName>
</protein>
<dbReference type="GO" id="GO:0000166">
    <property type="term" value="F:nucleotide binding"/>
    <property type="evidence" value="ECO:0007669"/>
    <property type="project" value="UniProtKB-KW"/>
</dbReference>
<keyword evidence="2" id="KW-0285">Flavoprotein</keyword>
<dbReference type="EMBL" id="CP002209">
    <property type="protein sequence ID" value="ADN77127.1"/>
    <property type="molecule type" value="Genomic_DNA"/>
</dbReference>
<dbReference type="InterPro" id="IPR033856">
    <property type="entry name" value="Trp_halogen"/>
</dbReference>
<dbReference type="STRING" id="550540.Fbal_2925"/>
<dbReference type="KEGG" id="fbl:Fbal_2925"/>
<organism evidence="3 4">
    <name type="scientific">Ferrimonas balearica (strain DSM 9799 / CCM 4581 / KCTC 23876 / PAT)</name>
    <dbReference type="NCBI Taxonomy" id="550540"/>
    <lineage>
        <taxon>Bacteria</taxon>
        <taxon>Pseudomonadati</taxon>
        <taxon>Pseudomonadota</taxon>
        <taxon>Gammaproteobacteria</taxon>
        <taxon>Alteromonadales</taxon>
        <taxon>Ferrimonadaceae</taxon>
        <taxon>Ferrimonas</taxon>
    </lineage>
</organism>
<dbReference type="InterPro" id="IPR036188">
    <property type="entry name" value="FAD/NAD-bd_sf"/>
</dbReference>
<feature type="binding site" evidence="2">
    <location>
        <position position="351"/>
    </location>
    <ligand>
        <name>L-tryptophan</name>
        <dbReference type="ChEBI" id="CHEBI:57912"/>
    </ligand>
</feature>
<feature type="active site" evidence="1">
    <location>
        <position position="83"/>
    </location>
</feature>
<feature type="binding site" evidence="2">
    <location>
        <position position="342"/>
    </location>
    <ligand>
        <name>FAD</name>
        <dbReference type="ChEBI" id="CHEBI:57692"/>
    </ligand>
</feature>
<dbReference type="GeneID" id="67183149"/>
<dbReference type="Gene3D" id="3.50.50.60">
    <property type="entry name" value="FAD/NAD(P)-binding domain"/>
    <property type="match status" value="1"/>
</dbReference>
<dbReference type="InterPro" id="IPR006905">
    <property type="entry name" value="Flavin_halogenase"/>
</dbReference>
<gene>
    <name evidence="3" type="ordered locus">Fbal_2925</name>
</gene>
<dbReference type="Proteomes" id="UP000006683">
    <property type="component" value="Chromosome"/>
</dbReference>
<dbReference type="PANTHER" id="PTHR43747:SF4">
    <property type="entry name" value="FLAVIN-DEPENDENT TRYPTOPHAN HALOGENASE"/>
    <property type="match status" value="1"/>
</dbReference>
<dbReference type="HOGENOM" id="CLU_022247_0_0_6"/>
<dbReference type="OrthoDB" id="7178350at2"/>
<keyword evidence="2" id="KW-0547">Nucleotide-binding</keyword>
<dbReference type="PANTHER" id="PTHR43747">
    <property type="entry name" value="FAD-BINDING PROTEIN"/>
    <property type="match status" value="1"/>
</dbReference>
<dbReference type="GO" id="GO:0004497">
    <property type="term" value="F:monooxygenase activity"/>
    <property type="evidence" value="ECO:0007669"/>
    <property type="project" value="InterPro"/>
</dbReference>
<evidence type="ECO:0000313" key="4">
    <source>
        <dbReference type="Proteomes" id="UP000006683"/>
    </source>
</evidence>
<evidence type="ECO:0000313" key="3">
    <source>
        <dbReference type="EMBL" id="ADN77127.1"/>
    </source>
</evidence>
<feature type="binding site" evidence="2">
    <location>
        <position position="191"/>
    </location>
    <ligand>
        <name>FAD</name>
        <dbReference type="ChEBI" id="CHEBI:57692"/>
    </ligand>
</feature>
<accession>E1ST93</accession>
<dbReference type="SUPFAM" id="SSF51905">
    <property type="entry name" value="FAD/NAD(P)-binding domain"/>
    <property type="match status" value="1"/>
</dbReference>
<dbReference type="RefSeq" id="WP_013346433.1">
    <property type="nucleotide sequence ID" value="NC_014541.1"/>
</dbReference>
<dbReference type="eggNOG" id="COG0644">
    <property type="taxonomic scope" value="Bacteria"/>
</dbReference>
<keyword evidence="4" id="KW-1185">Reference proteome</keyword>
<feature type="binding site" evidence="2">
    <location>
        <begin position="14"/>
        <end position="17"/>
    </location>
    <ligand>
        <name>FAD</name>
        <dbReference type="ChEBI" id="CHEBI:57692"/>
    </ligand>
</feature>
<evidence type="ECO:0000256" key="1">
    <source>
        <dbReference type="PIRSR" id="PIRSR011396-1"/>
    </source>
</evidence>
<dbReference type="Pfam" id="PF04820">
    <property type="entry name" value="Trp_halogenase"/>
    <property type="match status" value="1"/>
</dbReference>
<dbReference type="AlphaFoldDB" id="E1ST93"/>
<feature type="binding site" evidence="2">
    <location>
        <position position="83"/>
    </location>
    <ligand>
        <name>7-chloro-L-tryptophan</name>
        <dbReference type="ChEBI" id="CHEBI:58713"/>
    </ligand>
</feature>
<proteinExistence type="predicted"/>
<sequence>MAQQGIRRLIVVGGGTAGWLAASHLARKFRVNQHPTISVTLVESPNIPTIGVGEGTVPTMRQTLHWLGIRETDFIRQCDVTFKQSIKFIDWLRPPAGGQSHAYHHLFDYPAIQGLDPTPYWCQDPGGTPYADAVSVQAHLCEQGLGPKTLMHPEFGGATAYAYHLDAAKFSALLTDHAVNQLGVHHVLAEVTEVVADGNGGIAAIVTDRAGTLEGDLFVDCTGFSALLAEQTLKVPFIDKSDVLFVDSALAIQVPYERADAPIPCHTLSTATHSGWIWDIGLTERRGVGHVYSSRHCSDEEAERVLRAYLGPVAEGLSCRKIAMKVGYRERAWQGNCVAIGLSGGFVEPLEATGLLVFDLTARMLAEMLPGQREAMPAVAERFNQRVRHSWDRVIDFIKLHYVLSQREDSAFWRDNRAPESIPQSLKDNLAYWQQQQPSGYDFASNLSIFNLENYLYVLYGMEFDTEVCAERLDQGEAARQKMAQLAQQAERLASQLLPHRQLLERIRQHGLQKV</sequence>
<keyword evidence="2" id="KW-0274">FAD</keyword>
<dbReference type="InterPro" id="IPR050816">
    <property type="entry name" value="Flavin-dep_Halogenase_NPB"/>
</dbReference>